<evidence type="ECO:0000313" key="20">
    <source>
        <dbReference type="EMBL" id="AML79646.1"/>
    </source>
</evidence>
<dbReference type="InterPro" id="IPR011009">
    <property type="entry name" value="Kinase-like_dom_sf"/>
</dbReference>
<dbReference type="InterPro" id="IPR001610">
    <property type="entry name" value="PAC"/>
</dbReference>
<dbReference type="CDD" id="cd00130">
    <property type="entry name" value="PAS"/>
    <property type="match status" value="2"/>
</dbReference>
<dbReference type="AlphaFoldDB" id="A0A140F7P2"/>
<keyword evidence="4" id="KW-0723">Serine/threonine-protein kinase</keyword>
<dbReference type="SUPFAM" id="SSF56112">
    <property type="entry name" value="Protein kinase-like (PK-like)"/>
    <property type="match status" value="1"/>
</dbReference>
<dbReference type="PROSITE" id="PS50011">
    <property type="entry name" value="PROTEIN_KINASE_DOM"/>
    <property type="match status" value="1"/>
</dbReference>
<dbReference type="SMART" id="SM00086">
    <property type="entry name" value="PAC"/>
    <property type="match status" value="2"/>
</dbReference>
<keyword evidence="5" id="KW-0157">Chromophore</keyword>
<dbReference type="Pfam" id="PF00069">
    <property type="entry name" value="Pkinase"/>
    <property type="match status" value="1"/>
</dbReference>
<comment type="cofactor">
    <cofactor evidence="1">
        <name>FMN</name>
        <dbReference type="ChEBI" id="CHEBI:58210"/>
    </cofactor>
</comment>
<evidence type="ECO:0000256" key="6">
    <source>
        <dbReference type="ARBA" id="ARBA00022553"/>
    </source>
</evidence>
<dbReference type="InterPro" id="IPR000014">
    <property type="entry name" value="PAS"/>
</dbReference>
<feature type="domain" description="PAC" evidence="19">
    <location>
        <begin position="109"/>
        <end position="163"/>
    </location>
</feature>
<keyword evidence="10" id="KW-0418">Kinase</keyword>
<feature type="domain" description="PAS" evidence="18">
    <location>
        <begin position="35"/>
        <end position="109"/>
    </location>
</feature>
<evidence type="ECO:0000256" key="13">
    <source>
        <dbReference type="ARBA" id="ARBA00047899"/>
    </source>
</evidence>
<evidence type="ECO:0000256" key="5">
    <source>
        <dbReference type="ARBA" id="ARBA00022543"/>
    </source>
</evidence>
<keyword evidence="5" id="KW-0600">Photoreceptor protein</keyword>
<dbReference type="GO" id="GO:0004674">
    <property type="term" value="F:protein serine/threonine kinase activity"/>
    <property type="evidence" value="ECO:0007669"/>
    <property type="project" value="UniProtKB-KW"/>
</dbReference>
<dbReference type="FunFam" id="1.10.510.10:FF:000048">
    <property type="entry name" value="Protein kinase C"/>
    <property type="match status" value="1"/>
</dbReference>
<feature type="binding site" evidence="15">
    <location>
        <position position="493"/>
    </location>
    <ligand>
        <name>ATP</name>
        <dbReference type="ChEBI" id="CHEBI:30616"/>
    </ligand>
</feature>
<dbReference type="InterPro" id="IPR000700">
    <property type="entry name" value="PAS-assoc_C"/>
</dbReference>
<dbReference type="Pfam" id="PF13426">
    <property type="entry name" value="PAS_9"/>
    <property type="match status" value="2"/>
</dbReference>
<dbReference type="Gene3D" id="1.10.510.10">
    <property type="entry name" value="Transferase(Phosphotransferase) domain 1"/>
    <property type="match status" value="1"/>
</dbReference>
<evidence type="ECO:0000256" key="8">
    <source>
        <dbReference type="ARBA" id="ARBA00022679"/>
    </source>
</evidence>
<dbReference type="SMART" id="SM00091">
    <property type="entry name" value="PAS"/>
    <property type="match status" value="2"/>
</dbReference>
<evidence type="ECO:0000256" key="3">
    <source>
        <dbReference type="ARBA" id="ARBA00012513"/>
    </source>
</evidence>
<proteinExistence type="evidence at transcript level"/>
<keyword evidence="6" id="KW-0597">Phosphoprotein</keyword>
<comment type="catalytic activity">
    <reaction evidence="14">
        <text>L-seryl-[protein] + ATP = O-phospho-L-seryl-[protein] + ADP + H(+)</text>
        <dbReference type="Rhea" id="RHEA:17989"/>
        <dbReference type="Rhea" id="RHEA-COMP:9863"/>
        <dbReference type="Rhea" id="RHEA-COMP:11604"/>
        <dbReference type="ChEBI" id="CHEBI:15378"/>
        <dbReference type="ChEBI" id="CHEBI:29999"/>
        <dbReference type="ChEBI" id="CHEBI:30616"/>
        <dbReference type="ChEBI" id="CHEBI:83421"/>
        <dbReference type="ChEBI" id="CHEBI:456216"/>
        <dbReference type="EC" id="2.7.11.1"/>
    </reaction>
</comment>
<dbReference type="SUPFAM" id="SSF55785">
    <property type="entry name" value="PYP-like sensor domain (PAS domain)"/>
    <property type="match status" value="2"/>
</dbReference>
<dbReference type="GO" id="GO:0005524">
    <property type="term" value="F:ATP binding"/>
    <property type="evidence" value="ECO:0007669"/>
    <property type="project" value="UniProtKB-UniRule"/>
</dbReference>
<dbReference type="InterPro" id="IPR008271">
    <property type="entry name" value="Ser/Thr_kinase_AS"/>
</dbReference>
<dbReference type="InterPro" id="IPR035965">
    <property type="entry name" value="PAS-like_dom_sf"/>
</dbReference>
<evidence type="ECO:0000256" key="12">
    <source>
        <dbReference type="ARBA" id="ARBA00023170"/>
    </source>
</evidence>
<evidence type="ECO:0000256" key="9">
    <source>
        <dbReference type="ARBA" id="ARBA00022741"/>
    </source>
</evidence>
<evidence type="ECO:0000256" key="4">
    <source>
        <dbReference type="ARBA" id="ARBA00022527"/>
    </source>
</evidence>
<sequence>MAPLEENMLGGVQPLELVSPVKNSILTSEGKILEKRTELSDVLTTFNQTFVLSDATKPDIPIVFASEGFYKMTGYSRDEVIGKNCRFLQGQETDKDEVSRLKQCLMNGEPFCGRLYNYRKDGTPFWNLLTISPVKNEAGKVIQFIGMQVEVSKHTEGRAEDKKRPNDLPVSLIRYDARQREEAEESVTEIVHAVKRPDKAMARLSMITGDMNTGRGSIADMQKNIPLSELTSNEAKQGAAAAEQAEDEGRDSFDITGEKAVRRGLDLATTLERIQKNFVITDPRLPENPIIFASDDFLELTEFSREEIIGRNCRFLQGPGTDMDTVQLIRDAIREQRDVTVQLLNYTKSGKPFWNLFHLQAVKDSTGQLQYFIGVQLDASEYKEPLLEPLSEVAEKDGIQQVISTAVNVGLSLKELPDPHVLKEDIWAVHSSQVFPKPHRRYDKNWEAILKVQSSEGSVGLRHFKPVRPLGCGDTGSVHLVELKGSGRLFAMKAMDKGIMVERNKVHRACTERRVLGALDHPFLPTLYASFQTGTHVCLITEYCPGGELFTLLERQPSKRFPEHATRFFAAEILLALEALHCQGVVYRDLKPENILVAQNGHLVLTDFDLSFVSEVEPELVYPNKDRKKGNRKEDRPVLVVKPSGTSNSFVGTEEYIAPEIISGAGHCSQVDWWAFGIFIFELMYGRTPFRGRNRQRTFTNILNKELVFPSSIPASQEVKDLMEALLTKNSEDRLGFHFGASEIKMHPFFKNIDWALIRCRQPPELEVPVKFSDYKVSMDFLEEEQEWDEDEARSVSTVTTSDYDTEDR</sequence>
<dbReference type="Gene3D" id="3.30.450.20">
    <property type="entry name" value="PAS domain"/>
    <property type="match status" value="2"/>
</dbReference>
<comment type="catalytic activity">
    <reaction evidence="13">
        <text>L-threonyl-[protein] + ATP = O-phospho-L-threonyl-[protein] + ADP + H(+)</text>
        <dbReference type="Rhea" id="RHEA:46608"/>
        <dbReference type="Rhea" id="RHEA-COMP:11060"/>
        <dbReference type="Rhea" id="RHEA-COMP:11605"/>
        <dbReference type="ChEBI" id="CHEBI:15378"/>
        <dbReference type="ChEBI" id="CHEBI:30013"/>
        <dbReference type="ChEBI" id="CHEBI:30616"/>
        <dbReference type="ChEBI" id="CHEBI:61977"/>
        <dbReference type="ChEBI" id="CHEBI:456216"/>
        <dbReference type="EC" id="2.7.11.1"/>
    </reaction>
</comment>
<dbReference type="EMBL" id="KU702158">
    <property type="protein sequence ID" value="AML79646.1"/>
    <property type="molecule type" value="mRNA"/>
</dbReference>
<dbReference type="GO" id="GO:0009882">
    <property type="term" value="F:blue light photoreceptor activity"/>
    <property type="evidence" value="ECO:0007669"/>
    <property type="project" value="UniProtKB-ARBA"/>
</dbReference>
<dbReference type="EC" id="2.7.11.1" evidence="3"/>
<keyword evidence="9 15" id="KW-0547">Nucleotide-binding</keyword>
<keyword evidence="7" id="KW-0716">Sensory transduction</keyword>
<dbReference type="NCBIfam" id="TIGR00229">
    <property type="entry name" value="sensory_box"/>
    <property type="match status" value="2"/>
</dbReference>
<dbReference type="InterPro" id="IPR000719">
    <property type="entry name" value="Prot_kinase_dom"/>
</dbReference>
<feature type="domain" description="Protein kinase" evidence="17">
    <location>
        <begin position="464"/>
        <end position="750"/>
    </location>
</feature>
<accession>A0A140F7P2</accession>
<feature type="domain" description="PAS" evidence="18">
    <location>
        <begin position="263"/>
        <end position="336"/>
    </location>
</feature>
<evidence type="ECO:0000259" key="18">
    <source>
        <dbReference type="PROSITE" id="PS50112"/>
    </source>
</evidence>
<evidence type="ECO:0000259" key="19">
    <source>
        <dbReference type="PROSITE" id="PS50113"/>
    </source>
</evidence>
<dbReference type="PANTHER" id="PTHR45637">
    <property type="entry name" value="FLIPPASE KINASE 1-RELATED"/>
    <property type="match status" value="1"/>
</dbReference>
<feature type="region of interest" description="Disordered" evidence="16">
    <location>
        <begin position="786"/>
        <end position="809"/>
    </location>
</feature>
<evidence type="ECO:0000256" key="7">
    <source>
        <dbReference type="ARBA" id="ARBA00022606"/>
    </source>
</evidence>
<keyword evidence="11 15" id="KW-0067">ATP-binding</keyword>
<evidence type="ECO:0000256" key="14">
    <source>
        <dbReference type="ARBA" id="ARBA00048679"/>
    </source>
</evidence>
<dbReference type="FunFam" id="3.30.450.20:FF:000135">
    <property type="entry name" value="Ptaureo1a lov2 domain"/>
    <property type="match status" value="1"/>
</dbReference>
<dbReference type="InterPro" id="IPR017441">
    <property type="entry name" value="Protein_kinase_ATP_BS"/>
</dbReference>
<dbReference type="FunFam" id="3.30.450.20:FF:000036">
    <property type="entry name" value="Putative LOV domain-containing protein"/>
    <property type="match status" value="1"/>
</dbReference>
<evidence type="ECO:0000256" key="1">
    <source>
        <dbReference type="ARBA" id="ARBA00001917"/>
    </source>
</evidence>
<evidence type="ECO:0000256" key="16">
    <source>
        <dbReference type="SAM" id="MobiDB-lite"/>
    </source>
</evidence>
<dbReference type="SMART" id="SM00220">
    <property type="entry name" value="S_TKc"/>
    <property type="match status" value="1"/>
</dbReference>
<evidence type="ECO:0000259" key="17">
    <source>
        <dbReference type="PROSITE" id="PS50011"/>
    </source>
</evidence>
<reference evidence="20" key="1">
    <citation type="journal article" date="2016" name="Proc. Natl. Acad. Sci. U.S.A.">
        <title>Functional and topological diversity of LOV domain photoreceptors.</title>
        <authorList>
            <person name="Glantz S.T."/>
            <person name="Carpenter E.J."/>
            <person name="Melkonian M."/>
            <person name="Gardner K.H."/>
            <person name="Boyden E.S."/>
            <person name="Wong G.K."/>
            <person name="Chow B.Y."/>
        </authorList>
    </citation>
    <scope>NUCLEOTIDE SEQUENCE</scope>
    <source>
        <strain evidence="20">ZRMT_2005640</strain>
    </source>
</reference>
<evidence type="ECO:0000256" key="15">
    <source>
        <dbReference type="PROSITE-ProRule" id="PRU10141"/>
    </source>
</evidence>
<dbReference type="FunFam" id="3.30.200.20:FF:000133">
    <property type="entry name" value="LOV domain-containing protein"/>
    <property type="match status" value="1"/>
</dbReference>
<evidence type="ECO:0000256" key="10">
    <source>
        <dbReference type="ARBA" id="ARBA00022777"/>
    </source>
</evidence>
<dbReference type="CDD" id="cd05574">
    <property type="entry name" value="STKc_phototropin_like"/>
    <property type="match status" value="1"/>
</dbReference>
<dbReference type="PROSITE" id="PS50112">
    <property type="entry name" value="PAS"/>
    <property type="match status" value="2"/>
</dbReference>
<feature type="domain" description="PAC" evidence="19">
    <location>
        <begin position="337"/>
        <end position="391"/>
    </location>
</feature>
<keyword evidence="12" id="KW-0675">Receptor</keyword>
<dbReference type="Gene3D" id="3.30.200.20">
    <property type="entry name" value="Phosphorylase Kinase, domain 1"/>
    <property type="match status" value="1"/>
</dbReference>
<evidence type="ECO:0000256" key="2">
    <source>
        <dbReference type="ARBA" id="ARBA00009903"/>
    </source>
</evidence>
<dbReference type="PROSITE" id="PS50113">
    <property type="entry name" value="PAC"/>
    <property type="match status" value="2"/>
</dbReference>
<organism evidence="20">
    <name type="scientific">Mougeotia sp. BC-2016</name>
    <dbReference type="NCBI Taxonomy" id="1799600"/>
    <lineage>
        <taxon>Eukaryota</taxon>
        <taxon>Viridiplantae</taxon>
        <taxon>Streptophyta</taxon>
        <taxon>Zygnematophyceae</taxon>
        <taxon>Zygnematophycidae</taxon>
        <taxon>Zygnematales</taxon>
        <taxon>Zygnemataceae</taxon>
        <taxon>Mougeotia</taxon>
    </lineage>
</organism>
<comment type="similarity">
    <text evidence="2">Belongs to the protein kinase superfamily. AGC Ser/Thr protein kinase family.</text>
</comment>
<name>A0A140F7P2_9VIRI</name>
<dbReference type="PROSITE" id="PS00107">
    <property type="entry name" value="PROTEIN_KINASE_ATP"/>
    <property type="match status" value="1"/>
</dbReference>
<keyword evidence="8" id="KW-0808">Transferase</keyword>
<protein>
    <recommendedName>
        <fullName evidence="3">non-specific serine/threonine protein kinase</fullName>
        <ecNumber evidence="3">2.7.11.1</ecNumber>
    </recommendedName>
</protein>
<evidence type="ECO:0000256" key="11">
    <source>
        <dbReference type="ARBA" id="ARBA00022840"/>
    </source>
</evidence>
<dbReference type="PROSITE" id="PS00108">
    <property type="entry name" value="PROTEIN_KINASE_ST"/>
    <property type="match status" value="1"/>
</dbReference>